<feature type="region of interest" description="Disordered" evidence="1">
    <location>
        <begin position="63"/>
        <end position="88"/>
    </location>
</feature>
<organism evidence="2 3">
    <name type="scientific">Acorus gramineus</name>
    <name type="common">Dwarf sweet flag</name>
    <dbReference type="NCBI Taxonomy" id="55184"/>
    <lineage>
        <taxon>Eukaryota</taxon>
        <taxon>Viridiplantae</taxon>
        <taxon>Streptophyta</taxon>
        <taxon>Embryophyta</taxon>
        <taxon>Tracheophyta</taxon>
        <taxon>Spermatophyta</taxon>
        <taxon>Magnoliopsida</taxon>
        <taxon>Liliopsida</taxon>
        <taxon>Acoraceae</taxon>
        <taxon>Acorus</taxon>
    </lineage>
</organism>
<comment type="caution">
    <text evidence="2">The sequence shown here is derived from an EMBL/GenBank/DDBJ whole genome shotgun (WGS) entry which is preliminary data.</text>
</comment>
<feature type="compositionally biased region" description="Polar residues" evidence="1">
    <location>
        <begin position="74"/>
        <end position="88"/>
    </location>
</feature>
<protein>
    <submittedName>
        <fullName evidence="2">Uncharacterized protein</fullName>
    </submittedName>
</protein>
<evidence type="ECO:0000256" key="1">
    <source>
        <dbReference type="SAM" id="MobiDB-lite"/>
    </source>
</evidence>
<evidence type="ECO:0000313" key="3">
    <source>
        <dbReference type="Proteomes" id="UP001179952"/>
    </source>
</evidence>
<evidence type="ECO:0000313" key="2">
    <source>
        <dbReference type="EMBL" id="KAK1260319.1"/>
    </source>
</evidence>
<proteinExistence type="predicted"/>
<dbReference type="EMBL" id="JAUJYN010000011">
    <property type="protein sequence ID" value="KAK1260319.1"/>
    <property type="molecule type" value="Genomic_DNA"/>
</dbReference>
<keyword evidence="3" id="KW-1185">Reference proteome</keyword>
<reference evidence="2" key="2">
    <citation type="submission" date="2023-06" db="EMBL/GenBank/DDBJ databases">
        <authorList>
            <person name="Ma L."/>
            <person name="Liu K.-W."/>
            <person name="Li Z."/>
            <person name="Hsiao Y.-Y."/>
            <person name="Qi Y."/>
            <person name="Fu T."/>
            <person name="Tang G."/>
            <person name="Zhang D."/>
            <person name="Sun W.-H."/>
            <person name="Liu D.-K."/>
            <person name="Li Y."/>
            <person name="Chen G.-Z."/>
            <person name="Liu X.-D."/>
            <person name="Liao X.-Y."/>
            <person name="Jiang Y.-T."/>
            <person name="Yu X."/>
            <person name="Hao Y."/>
            <person name="Huang J."/>
            <person name="Zhao X.-W."/>
            <person name="Ke S."/>
            <person name="Chen Y.-Y."/>
            <person name="Wu W.-L."/>
            <person name="Hsu J.-L."/>
            <person name="Lin Y.-F."/>
            <person name="Huang M.-D."/>
            <person name="Li C.-Y."/>
            <person name="Huang L."/>
            <person name="Wang Z.-W."/>
            <person name="Zhao X."/>
            <person name="Zhong W.-Y."/>
            <person name="Peng D.-H."/>
            <person name="Ahmad S."/>
            <person name="Lan S."/>
            <person name="Zhang J.-S."/>
            <person name="Tsai W.-C."/>
            <person name="Van De Peer Y."/>
            <person name="Liu Z.-J."/>
        </authorList>
    </citation>
    <scope>NUCLEOTIDE SEQUENCE</scope>
    <source>
        <strain evidence="2">SCP</strain>
        <tissue evidence="2">Leaves</tissue>
    </source>
</reference>
<accession>A0AAV9A813</accession>
<dbReference type="AlphaFoldDB" id="A0AAV9A813"/>
<gene>
    <name evidence="2" type="ORF">QJS04_geneDACA013341</name>
</gene>
<dbReference type="Proteomes" id="UP001179952">
    <property type="component" value="Unassembled WGS sequence"/>
</dbReference>
<reference evidence="2" key="1">
    <citation type="journal article" date="2023" name="Nat. Commun.">
        <title>Diploid and tetraploid genomes of Acorus and the evolution of monocots.</title>
        <authorList>
            <person name="Ma L."/>
            <person name="Liu K.W."/>
            <person name="Li Z."/>
            <person name="Hsiao Y.Y."/>
            <person name="Qi Y."/>
            <person name="Fu T."/>
            <person name="Tang G.D."/>
            <person name="Zhang D."/>
            <person name="Sun W.H."/>
            <person name="Liu D.K."/>
            <person name="Li Y."/>
            <person name="Chen G.Z."/>
            <person name="Liu X.D."/>
            <person name="Liao X.Y."/>
            <person name="Jiang Y.T."/>
            <person name="Yu X."/>
            <person name="Hao Y."/>
            <person name="Huang J."/>
            <person name="Zhao X.W."/>
            <person name="Ke S."/>
            <person name="Chen Y.Y."/>
            <person name="Wu W.L."/>
            <person name="Hsu J.L."/>
            <person name="Lin Y.F."/>
            <person name="Huang M.D."/>
            <person name="Li C.Y."/>
            <person name="Huang L."/>
            <person name="Wang Z.W."/>
            <person name="Zhao X."/>
            <person name="Zhong W.Y."/>
            <person name="Peng D.H."/>
            <person name="Ahmad S."/>
            <person name="Lan S."/>
            <person name="Zhang J.S."/>
            <person name="Tsai W.C."/>
            <person name="Van de Peer Y."/>
            <person name="Liu Z.J."/>
        </authorList>
    </citation>
    <scope>NUCLEOTIDE SEQUENCE</scope>
    <source>
        <strain evidence="2">SCP</strain>
    </source>
</reference>
<name>A0AAV9A813_ACOGR</name>
<sequence length="88" mass="9903">MVADHTLDIEFIIVDSPLVCYAIMGHDWIHHLEVVPSTLYQVMRCLAKAKRSTIDIHGDSSWLRDAMPSPLRSPITSYGTSHQLRNGS</sequence>